<dbReference type="PANTHER" id="PTHR43191">
    <property type="entry name" value="RRNA METHYLTRANSFERASE 3"/>
    <property type="match status" value="1"/>
</dbReference>
<dbReference type="PANTHER" id="PTHR43191:SF7">
    <property type="entry name" value="OBP33PEP LIKE PROTEIN"/>
    <property type="match status" value="1"/>
</dbReference>
<name>A0A1G2KTB3_9BACT</name>
<organism evidence="4 5">
    <name type="scientific">Candidatus Sungbacteria bacterium RIFCSPHIGHO2_02_FULL_51_29</name>
    <dbReference type="NCBI Taxonomy" id="1802273"/>
    <lineage>
        <taxon>Bacteria</taxon>
        <taxon>Candidatus Sungiibacteriota</taxon>
    </lineage>
</organism>
<dbReference type="AlphaFoldDB" id="A0A1G2KTB3"/>
<gene>
    <name evidence="4" type="ORF">A3C16_00265</name>
</gene>
<dbReference type="EMBL" id="MHQL01000028">
    <property type="protein sequence ID" value="OHA02708.1"/>
    <property type="molecule type" value="Genomic_DNA"/>
</dbReference>
<dbReference type="GO" id="GO:0008173">
    <property type="term" value="F:RNA methyltransferase activity"/>
    <property type="evidence" value="ECO:0007669"/>
    <property type="project" value="InterPro"/>
</dbReference>
<dbReference type="Proteomes" id="UP000177811">
    <property type="component" value="Unassembled WGS sequence"/>
</dbReference>
<comment type="caution">
    <text evidence="4">The sequence shown here is derived from an EMBL/GenBank/DDBJ whole genome shotgun (WGS) entry which is preliminary data.</text>
</comment>
<dbReference type="GO" id="GO:0006396">
    <property type="term" value="P:RNA processing"/>
    <property type="evidence" value="ECO:0007669"/>
    <property type="project" value="InterPro"/>
</dbReference>
<dbReference type="InterPro" id="IPR029028">
    <property type="entry name" value="Alpha/beta_knot_MTases"/>
</dbReference>
<keyword evidence="2" id="KW-0808">Transferase</keyword>
<dbReference type="GO" id="GO:0032259">
    <property type="term" value="P:methylation"/>
    <property type="evidence" value="ECO:0007669"/>
    <property type="project" value="UniProtKB-KW"/>
</dbReference>
<proteinExistence type="predicted"/>
<sequence length="173" mass="19379">MKRVAICHNIRSRENVGSMFRTSDAFGISKIYLTGFTPLPPHPKISKTALGAEEYVPWEQRMSAAALIKRLRRDGYCVLALEQAKKSSTPSRLRRRVRNTPTALLVGNEVTGIPLPLLKLCDAVMEIPMRGALVRETRHPKHKKVIGKESLNVAIAYGIAAYELSPHRRNKNP</sequence>
<evidence type="ECO:0000256" key="2">
    <source>
        <dbReference type="ARBA" id="ARBA00022679"/>
    </source>
</evidence>
<dbReference type="GO" id="GO:0003723">
    <property type="term" value="F:RNA binding"/>
    <property type="evidence" value="ECO:0007669"/>
    <property type="project" value="InterPro"/>
</dbReference>
<dbReference type="SUPFAM" id="SSF75217">
    <property type="entry name" value="alpha/beta knot"/>
    <property type="match status" value="1"/>
</dbReference>
<evidence type="ECO:0000259" key="3">
    <source>
        <dbReference type="Pfam" id="PF00588"/>
    </source>
</evidence>
<accession>A0A1G2KTB3</accession>
<dbReference type="Pfam" id="PF00588">
    <property type="entry name" value="SpoU_methylase"/>
    <property type="match status" value="1"/>
</dbReference>
<evidence type="ECO:0000313" key="5">
    <source>
        <dbReference type="Proteomes" id="UP000177811"/>
    </source>
</evidence>
<dbReference type="InterPro" id="IPR029026">
    <property type="entry name" value="tRNA_m1G_MTases_N"/>
</dbReference>
<evidence type="ECO:0000256" key="1">
    <source>
        <dbReference type="ARBA" id="ARBA00022603"/>
    </source>
</evidence>
<dbReference type="InterPro" id="IPR001537">
    <property type="entry name" value="SpoU_MeTrfase"/>
</dbReference>
<reference evidence="4 5" key="1">
    <citation type="journal article" date="2016" name="Nat. Commun.">
        <title>Thousands of microbial genomes shed light on interconnected biogeochemical processes in an aquifer system.</title>
        <authorList>
            <person name="Anantharaman K."/>
            <person name="Brown C.T."/>
            <person name="Hug L.A."/>
            <person name="Sharon I."/>
            <person name="Castelle C.J."/>
            <person name="Probst A.J."/>
            <person name="Thomas B.C."/>
            <person name="Singh A."/>
            <person name="Wilkins M.J."/>
            <person name="Karaoz U."/>
            <person name="Brodie E.L."/>
            <person name="Williams K.H."/>
            <person name="Hubbard S.S."/>
            <person name="Banfield J.F."/>
        </authorList>
    </citation>
    <scope>NUCLEOTIDE SEQUENCE [LARGE SCALE GENOMIC DNA]</scope>
</reference>
<protein>
    <recommendedName>
        <fullName evidence="3">tRNA/rRNA methyltransferase SpoU type domain-containing protein</fullName>
    </recommendedName>
</protein>
<evidence type="ECO:0000313" key="4">
    <source>
        <dbReference type="EMBL" id="OHA02708.1"/>
    </source>
</evidence>
<dbReference type="InterPro" id="IPR051259">
    <property type="entry name" value="rRNA_Methyltransferase"/>
</dbReference>
<keyword evidence="1" id="KW-0489">Methyltransferase</keyword>
<dbReference type="Gene3D" id="3.40.1280.10">
    <property type="match status" value="1"/>
</dbReference>
<feature type="domain" description="tRNA/rRNA methyltransferase SpoU type" evidence="3">
    <location>
        <begin position="5"/>
        <end position="132"/>
    </location>
</feature>